<keyword evidence="2" id="KW-0732">Signal</keyword>
<organism evidence="3">
    <name type="scientific">Eucampia antarctica</name>
    <dbReference type="NCBI Taxonomy" id="49252"/>
    <lineage>
        <taxon>Eukaryota</taxon>
        <taxon>Sar</taxon>
        <taxon>Stramenopiles</taxon>
        <taxon>Ochrophyta</taxon>
        <taxon>Bacillariophyta</taxon>
        <taxon>Mediophyceae</taxon>
        <taxon>Biddulphiophycidae</taxon>
        <taxon>Hemiaulales</taxon>
        <taxon>Hemiaulaceae</taxon>
        <taxon>Eucampia</taxon>
    </lineage>
</organism>
<feature type="chain" id="PRO_5031387249" evidence="2">
    <location>
        <begin position="20"/>
        <end position="167"/>
    </location>
</feature>
<feature type="compositionally biased region" description="Basic and acidic residues" evidence="1">
    <location>
        <begin position="155"/>
        <end position="167"/>
    </location>
</feature>
<dbReference type="AlphaFoldDB" id="A0A7S2RIF1"/>
<feature type="signal peptide" evidence="2">
    <location>
        <begin position="1"/>
        <end position="19"/>
    </location>
</feature>
<accession>A0A7S2RIF1</accession>
<feature type="region of interest" description="Disordered" evidence="1">
    <location>
        <begin position="147"/>
        <end position="167"/>
    </location>
</feature>
<evidence type="ECO:0000313" key="3">
    <source>
        <dbReference type="EMBL" id="CAD9672092.1"/>
    </source>
</evidence>
<proteinExistence type="predicted"/>
<sequence>MNTLKISALFLLFFSNSDAFGIDKLGRSNFQTALNLENKIADMIDKALYRQDHKQESEREWDKKNKKVIEPEIPSDFTFAGPLVEDSENIMIKRKDKRLADANPQAYCADRCVSTGNCDVYEDMFHMSPKEVMEFCTECVLSEDEEPCDVPEAMLEDKNDLENTIRP</sequence>
<evidence type="ECO:0000256" key="1">
    <source>
        <dbReference type="SAM" id="MobiDB-lite"/>
    </source>
</evidence>
<reference evidence="3" key="1">
    <citation type="submission" date="2021-01" db="EMBL/GenBank/DDBJ databases">
        <authorList>
            <person name="Corre E."/>
            <person name="Pelletier E."/>
            <person name="Niang G."/>
            <person name="Scheremetjew M."/>
            <person name="Finn R."/>
            <person name="Kale V."/>
            <person name="Holt S."/>
            <person name="Cochrane G."/>
            <person name="Meng A."/>
            <person name="Brown T."/>
            <person name="Cohen L."/>
        </authorList>
    </citation>
    <scope>NUCLEOTIDE SEQUENCE</scope>
    <source>
        <strain evidence="3">CCMP1452</strain>
    </source>
</reference>
<protein>
    <submittedName>
        <fullName evidence="3">Uncharacterized protein</fullName>
    </submittedName>
</protein>
<gene>
    <name evidence="3" type="ORF">EANT1437_LOCUS7230</name>
</gene>
<dbReference type="EMBL" id="HBHI01014102">
    <property type="protein sequence ID" value="CAD9672092.1"/>
    <property type="molecule type" value="Transcribed_RNA"/>
</dbReference>
<name>A0A7S2RIF1_9STRA</name>
<evidence type="ECO:0000256" key="2">
    <source>
        <dbReference type="SAM" id="SignalP"/>
    </source>
</evidence>